<sequence>MSALSDTIEEFIKSLMTEEDGRVELQRNELAQHFSCAPSQINYVLATRFTVDRGYKIESRRGGGGYIRIIRLNMDGDEYMFHLLSERIGNSISQRNAQYIVEYLRDQKFLTDREAHIMIEAMDGRAIGLPAPLSDQTRAGILRAMILAALSA</sequence>
<dbReference type="Gene3D" id="1.10.1200.150">
    <property type="entry name" value="Transcriptional regulator CtsR, C-terminal domain"/>
    <property type="match status" value="1"/>
</dbReference>
<dbReference type="InterPro" id="IPR040465">
    <property type="entry name" value="CtsR_N"/>
</dbReference>
<keyword evidence="11" id="KW-1185">Reference proteome</keyword>
<organism evidence="10 11">
    <name type="scientific">Gehongia tenuis</name>
    <dbReference type="NCBI Taxonomy" id="2763655"/>
    <lineage>
        <taxon>Bacteria</taxon>
        <taxon>Bacillati</taxon>
        <taxon>Bacillota</taxon>
        <taxon>Clostridia</taxon>
        <taxon>Christensenellales</taxon>
        <taxon>Christensenellaceae</taxon>
        <taxon>Gehongia</taxon>
    </lineage>
</organism>
<reference evidence="10" key="1">
    <citation type="submission" date="2020-08" db="EMBL/GenBank/DDBJ databases">
        <title>Genome public.</title>
        <authorList>
            <person name="Liu C."/>
            <person name="Sun Q."/>
        </authorList>
    </citation>
    <scope>NUCLEOTIDE SEQUENCE</scope>
    <source>
        <strain evidence="10">NSJ-53</strain>
    </source>
</reference>
<dbReference type="AlphaFoldDB" id="A0A926D4Q7"/>
<dbReference type="GO" id="GO:0003677">
    <property type="term" value="F:DNA binding"/>
    <property type="evidence" value="ECO:0007669"/>
    <property type="project" value="UniProtKB-UniRule"/>
</dbReference>
<evidence type="ECO:0000313" key="10">
    <source>
        <dbReference type="EMBL" id="MBC8531221.1"/>
    </source>
</evidence>
<feature type="domain" description="CtsR C-terminal dimerization" evidence="9">
    <location>
        <begin position="77"/>
        <end position="146"/>
    </location>
</feature>
<keyword evidence="4 7" id="KW-0805">Transcription regulation</keyword>
<keyword evidence="3 7" id="KW-0678">Repressor</keyword>
<evidence type="ECO:0000256" key="4">
    <source>
        <dbReference type="ARBA" id="ARBA00023015"/>
    </source>
</evidence>
<name>A0A926D4Q7_9FIRM</name>
<dbReference type="Gene3D" id="3.30.56.130">
    <property type="entry name" value="Transcriptional regulator CtsR, winged HTH domain"/>
    <property type="match status" value="1"/>
</dbReference>
<evidence type="ECO:0000256" key="3">
    <source>
        <dbReference type="ARBA" id="ARBA00022491"/>
    </source>
</evidence>
<evidence type="ECO:0000256" key="5">
    <source>
        <dbReference type="ARBA" id="ARBA00023125"/>
    </source>
</evidence>
<evidence type="ECO:0000256" key="6">
    <source>
        <dbReference type="ARBA" id="ARBA00023163"/>
    </source>
</evidence>
<dbReference type="Pfam" id="PF05848">
    <property type="entry name" value="CtsR"/>
    <property type="match status" value="1"/>
</dbReference>
<protein>
    <recommendedName>
        <fullName evidence="2 7">Transcriptional regulator CtsR</fullName>
    </recommendedName>
</protein>
<dbReference type="InterPro" id="IPR041908">
    <property type="entry name" value="CtsR_C_sf"/>
</dbReference>
<comment type="similarity">
    <text evidence="1 7">Belongs to the CtsR family.</text>
</comment>
<proteinExistence type="inferred from homology"/>
<gene>
    <name evidence="10" type="ORF">H8696_05080</name>
</gene>
<keyword evidence="6 7" id="KW-0804">Transcription</keyword>
<accession>A0A926D4Q7</accession>
<dbReference type="Proteomes" id="UP000623172">
    <property type="component" value="Unassembled WGS sequence"/>
</dbReference>
<dbReference type="InterPro" id="IPR041902">
    <property type="entry name" value="CtsR_N_sf"/>
</dbReference>
<dbReference type="PIRSF" id="PIRSF010607">
    <property type="entry name" value="Txn_repr_CtsR"/>
    <property type="match status" value="1"/>
</dbReference>
<evidence type="ECO:0000256" key="7">
    <source>
        <dbReference type="PIRNR" id="PIRNR010607"/>
    </source>
</evidence>
<dbReference type="EMBL" id="JACRSR010000001">
    <property type="protein sequence ID" value="MBC8531221.1"/>
    <property type="molecule type" value="Genomic_DNA"/>
</dbReference>
<dbReference type="InterPro" id="IPR041473">
    <property type="entry name" value="CtsR_C"/>
</dbReference>
<keyword evidence="5 7" id="KW-0238">DNA-binding</keyword>
<comment type="caution">
    <text evidence="10">The sequence shown here is derived from an EMBL/GenBank/DDBJ whole genome shotgun (WGS) entry which is preliminary data.</text>
</comment>
<evidence type="ECO:0000259" key="9">
    <source>
        <dbReference type="Pfam" id="PF17727"/>
    </source>
</evidence>
<feature type="domain" description="CtsR N-terminal HTH" evidence="8">
    <location>
        <begin position="4"/>
        <end position="73"/>
    </location>
</feature>
<dbReference type="Pfam" id="PF17727">
    <property type="entry name" value="CtsR_C"/>
    <property type="match status" value="1"/>
</dbReference>
<evidence type="ECO:0000256" key="1">
    <source>
        <dbReference type="ARBA" id="ARBA00010189"/>
    </source>
</evidence>
<dbReference type="InterPro" id="IPR008463">
    <property type="entry name" value="CtsR"/>
</dbReference>
<evidence type="ECO:0000313" key="11">
    <source>
        <dbReference type="Proteomes" id="UP000623172"/>
    </source>
</evidence>
<evidence type="ECO:0000256" key="2">
    <source>
        <dbReference type="ARBA" id="ARBA00014129"/>
    </source>
</evidence>
<evidence type="ECO:0000259" key="8">
    <source>
        <dbReference type="Pfam" id="PF05848"/>
    </source>
</evidence>
<dbReference type="RefSeq" id="WP_249315436.1">
    <property type="nucleotide sequence ID" value="NZ_JACRSR010000001.1"/>
</dbReference>
<dbReference type="GO" id="GO:0006355">
    <property type="term" value="P:regulation of DNA-templated transcription"/>
    <property type="evidence" value="ECO:0007669"/>
    <property type="project" value="UniProtKB-UniRule"/>
</dbReference>